<feature type="compositionally biased region" description="Polar residues" evidence="1">
    <location>
        <begin position="78"/>
        <end position="87"/>
    </location>
</feature>
<name>A0A9R0HSY6_SPIOL</name>
<feature type="compositionally biased region" description="Polar residues" evidence="1">
    <location>
        <begin position="60"/>
        <end position="71"/>
    </location>
</feature>
<feature type="region of interest" description="Disordered" evidence="1">
    <location>
        <begin position="826"/>
        <end position="855"/>
    </location>
</feature>
<evidence type="ECO:0000259" key="2">
    <source>
        <dbReference type="Pfam" id="PF07744"/>
    </source>
</evidence>
<feature type="domain" description="Spen paralogue and orthologue SPOC C-terminal" evidence="2">
    <location>
        <begin position="519"/>
        <end position="663"/>
    </location>
</feature>
<feature type="compositionally biased region" description="Pro residues" evidence="1">
    <location>
        <begin position="968"/>
        <end position="978"/>
    </location>
</feature>
<feature type="compositionally biased region" description="Pro residues" evidence="1">
    <location>
        <begin position="1104"/>
        <end position="1117"/>
    </location>
</feature>
<organism evidence="3 4">
    <name type="scientific">Spinacia oleracea</name>
    <name type="common">Spinach</name>
    <dbReference type="NCBI Taxonomy" id="3562"/>
    <lineage>
        <taxon>Eukaryota</taxon>
        <taxon>Viridiplantae</taxon>
        <taxon>Streptophyta</taxon>
        <taxon>Embryophyta</taxon>
        <taxon>Tracheophyta</taxon>
        <taxon>Spermatophyta</taxon>
        <taxon>Magnoliopsida</taxon>
        <taxon>eudicotyledons</taxon>
        <taxon>Gunneridae</taxon>
        <taxon>Pentapetalae</taxon>
        <taxon>Caryophyllales</taxon>
        <taxon>Chenopodiaceae</taxon>
        <taxon>Chenopodioideae</taxon>
        <taxon>Anserineae</taxon>
        <taxon>Spinacia</taxon>
    </lineage>
</organism>
<feature type="compositionally biased region" description="Low complexity" evidence="1">
    <location>
        <begin position="1029"/>
        <end position="1038"/>
    </location>
</feature>
<evidence type="ECO:0000256" key="1">
    <source>
        <dbReference type="SAM" id="MobiDB-lite"/>
    </source>
</evidence>
<feature type="region of interest" description="Disordered" evidence="1">
    <location>
        <begin position="1197"/>
        <end position="1264"/>
    </location>
</feature>
<accession>A0A9R0HSY6</accession>
<gene>
    <name evidence="4" type="primary">LOC110776196</name>
</gene>
<feature type="compositionally biased region" description="Basic and acidic residues" evidence="1">
    <location>
        <begin position="914"/>
        <end position="928"/>
    </location>
</feature>
<protein>
    <recommendedName>
        <fullName evidence="2">Spen paralogue and orthologue SPOC C-terminal domain-containing protein</fullName>
    </recommendedName>
</protein>
<dbReference type="KEGG" id="soe:110776196"/>
<dbReference type="PANTHER" id="PTHR11477">
    <property type="entry name" value="TRANSCRIPTION FACTOR S-II ZINC FINGER DOMAIN-CONTAINING PROTEIN"/>
    <property type="match status" value="1"/>
</dbReference>
<feature type="region of interest" description="Disordered" evidence="1">
    <location>
        <begin position="963"/>
        <end position="1043"/>
    </location>
</feature>
<feature type="compositionally biased region" description="Polar residues" evidence="1">
    <location>
        <begin position="1200"/>
        <end position="1226"/>
    </location>
</feature>
<feature type="region of interest" description="Disordered" evidence="1">
    <location>
        <begin position="116"/>
        <end position="148"/>
    </location>
</feature>
<dbReference type="RefSeq" id="XP_021836446.2">
    <property type="nucleotide sequence ID" value="XM_021980754.2"/>
</dbReference>
<feature type="region of interest" description="Disordered" evidence="1">
    <location>
        <begin position="27"/>
        <end position="97"/>
    </location>
</feature>
<sequence length="1264" mass="138974">MQPPGPPRPFRGAQYDKDMFTFLPARFNRDVLDESPKKRKLTSSDHQITDPAPNVRQGISGASDSKLNDGSTQRKEFQNSTPSSGPRKSSKGYSDHSKYWDQNDYAEKWHRNKRGFHESGSENTGYTSFSGPLQSPNHKVSSPLFPLPEARTHKTSNLAPSATENFNQHDNYESNLHVATHNEPNWPPKVTEDFSRCEKHRSKAHVTTHIALDWQPPLVQDSYRRETRESNAIVVTQNTSNWAPSMARDLPQHGNYEPIAHVAAHERSNGIPPEAQDLKHHENCDANAHVVRVAQFPHPQESRSYAHQRPVQPRAMASNCYEQGPKILGESQRLQQNVFEPGPVIGGLDEKCREETYKIDCPSNVKAQGDAGGFAGFDSAETYKDRSFSNVKQSDTDSFTAFDSNKAPGNNVSTSVYNLQSETNNLLNVLKLLSAASGAGLADNNNDGNAQGSGHDVKMMKSPPGAIVQNLNHPPAVTNLSKNHEDGLILNNTSANGEKGYAKLDNECKSENGPSAFAEKLWDGTLQLSTSVSASVIAFFKSGEKMLDFSWSESVEVRGKVRLEAFEKYVQDLPRSRSRGLMVMSFCWKEGSSDAGHKGMKEVARKYKEGKRVGFAKLSTDIDLYICPHSDAIITILAKHGFFKGMTAVKDKSELLIGCAVWKKYSSFAPAKKTAEVNAPQLGQNPMEAAKSDIGQAPTEGVQSGRIDKSPELFPSPQVEHAKQSMVTQNNLTSGSGASSLLSEIKTDVVLHKPILPIPSVSSKQSADFSDDDDLPEYDFRAAVSQASVTNTSAVATPISAAMKSEGSTAASIPVPNSNFQQCVEQYSEAQKPSFPTQEQNQIGHFQGPASQNTGQQHFHFQGLVPQSGKQYSEAHQPSFPRQDQNLSGHFQGPGTQNLDEQSLVKVSSLPTQEQKKIENSSKPRNLFDDDDMPEWCPPDFFKSREEATTKAEALLSSKVSGIANLTSPPPPPPPPPLTQMLHPSKPVANENPAGTSSQMQFKERDYACTHHHVPPPPPPPVGNHPSTNNFMHHNNNNPAAMSSQMQLNEREYCSFPNVPPPPPPTNNFMQHSPASTRVQFGDNNPAVFSSQMQFNEREYRSVPPAPPPPPPPPPPVGNHSSAAMQFGDRKPAAISSQMQFNEREYHFAPHMPPPPPPANLMHHSQMQFGDTNPASIPSQMHVPPPPVNTDNFMPHNPAARSTQMQFGDTNYSNAPHPPTSYTDNPMSDRVIHQNPAYPPGFTPNPAFRPCFDQPVCPTRSTRP</sequence>
<proteinExistence type="predicted"/>
<dbReference type="GO" id="GO:0006351">
    <property type="term" value="P:DNA-templated transcription"/>
    <property type="evidence" value="ECO:0007669"/>
    <property type="project" value="TreeGrafter"/>
</dbReference>
<dbReference type="CDD" id="cd21538">
    <property type="entry name" value="SPOC_TFIIS"/>
    <property type="match status" value="1"/>
</dbReference>
<feature type="region of interest" description="Disordered" evidence="1">
    <location>
        <begin position="868"/>
        <end position="934"/>
    </location>
</feature>
<dbReference type="InterPro" id="IPR012921">
    <property type="entry name" value="SPOC_C"/>
</dbReference>
<evidence type="ECO:0000313" key="3">
    <source>
        <dbReference type="Proteomes" id="UP000813463"/>
    </source>
</evidence>
<feature type="region of interest" description="Disordered" evidence="1">
    <location>
        <begin position="1097"/>
        <end position="1124"/>
    </location>
</feature>
<dbReference type="Proteomes" id="UP000813463">
    <property type="component" value="Chromosome 2"/>
</dbReference>
<dbReference type="GeneID" id="110776196"/>
<dbReference type="AlphaFoldDB" id="A0A9R0HSY6"/>
<dbReference type="Pfam" id="PF07744">
    <property type="entry name" value="SPOC"/>
    <property type="match status" value="1"/>
</dbReference>
<evidence type="ECO:0000313" key="4">
    <source>
        <dbReference type="RefSeq" id="XP_021836446.2"/>
    </source>
</evidence>
<reference evidence="3" key="1">
    <citation type="journal article" date="2021" name="Nat. Commun.">
        <title>Genomic analyses provide insights into spinach domestication and the genetic basis of agronomic traits.</title>
        <authorList>
            <person name="Cai X."/>
            <person name="Sun X."/>
            <person name="Xu C."/>
            <person name="Sun H."/>
            <person name="Wang X."/>
            <person name="Ge C."/>
            <person name="Zhang Z."/>
            <person name="Wang Q."/>
            <person name="Fei Z."/>
            <person name="Jiao C."/>
            <person name="Wang Q."/>
        </authorList>
    </citation>
    <scope>NUCLEOTIDE SEQUENCE [LARGE SCALE GENOMIC DNA]</scope>
    <source>
        <strain evidence="3">cv. Varoflay</strain>
    </source>
</reference>
<feature type="compositionally biased region" description="Polar residues" evidence="1">
    <location>
        <begin position="121"/>
        <end position="140"/>
    </location>
</feature>
<keyword evidence="3" id="KW-1185">Reference proteome</keyword>
<feature type="compositionally biased region" description="Basic and acidic residues" evidence="1">
    <location>
        <begin position="27"/>
        <end position="36"/>
    </location>
</feature>
<reference evidence="4" key="2">
    <citation type="submission" date="2025-08" db="UniProtKB">
        <authorList>
            <consortium name="RefSeq"/>
        </authorList>
    </citation>
    <scope>IDENTIFICATION</scope>
    <source>
        <tissue evidence="4">Leaf</tissue>
    </source>
</reference>
<feature type="compositionally biased region" description="Polar residues" evidence="1">
    <location>
        <begin position="868"/>
        <end position="913"/>
    </location>
</feature>
<dbReference type="PANTHER" id="PTHR11477:SF37">
    <property type="entry name" value="SPEN PARALOGUE AND ORTHOLOGUE SPOC C-TERMINAL DOMAIN-CONTAINING PROTEIN"/>
    <property type="match status" value="1"/>
</dbReference>
<dbReference type="GO" id="GO:0005634">
    <property type="term" value="C:nucleus"/>
    <property type="evidence" value="ECO:0000318"/>
    <property type="project" value="GO_Central"/>
</dbReference>
<dbReference type="GO" id="GO:0006357">
    <property type="term" value="P:regulation of transcription by RNA polymerase II"/>
    <property type="evidence" value="ECO:0000318"/>
    <property type="project" value="GO_Central"/>
</dbReference>